<dbReference type="OrthoDB" id="1028249at2"/>
<proteinExistence type="predicted"/>
<dbReference type="STRING" id="322095.HMPREF3185_00552"/>
<sequence length="186" mass="21273">MSEQEAYLEQYTSELQPLLLQLAQQEGFLRGPLLETADLDELWPALAQPYMASAVPDFEQYPLVSLGWMTFVGMAMAVLWDEDWQRYQPLGSALYTQLRDARGWDELDEYVLEDVLGMLRGSEEAKRYTDLVRRLAELALTQLRHENAEPSSPMAFQLYARTLFGLYRIGVALGLARLGYKLTQAN</sequence>
<reference evidence="2" key="1">
    <citation type="submission" date="2016-01" db="EMBL/GenBank/DDBJ databases">
        <authorList>
            <person name="Mitreva M."/>
            <person name="Pepin K.H."/>
            <person name="Mihindukulasuriya K.A."/>
            <person name="Fulton R."/>
            <person name="Fronick C."/>
            <person name="O'Laughlin M."/>
            <person name="Miner T."/>
            <person name="Herter B."/>
            <person name="Rosa B.A."/>
            <person name="Cordes M."/>
            <person name="Tomlinson C."/>
            <person name="Wollam A."/>
            <person name="Palsikar V.B."/>
            <person name="Mardis E.R."/>
            <person name="Wilson R.K."/>
        </authorList>
    </citation>
    <scope>NUCLEOTIDE SEQUENCE [LARGE SCALE GENOMIC DNA]</scope>
    <source>
        <strain evidence="2">KA00683</strain>
    </source>
</reference>
<dbReference type="Proteomes" id="UP000070224">
    <property type="component" value="Unassembled WGS sequence"/>
</dbReference>
<name>A0A134BB60_9PORP</name>
<dbReference type="EMBL" id="LSDK01000048">
    <property type="protein sequence ID" value="KXB77177.1"/>
    <property type="molecule type" value="Genomic_DNA"/>
</dbReference>
<comment type="caution">
    <text evidence="1">The sequence shown here is derived from an EMBL/GenBank/DDBJ whole genome shotgun (WGS) entry which is preliminary data.</text>
</comment>
<organism evidence="1 2">
    <name type="scientific">Porphyromonas somerae</name>
    <dbReference type="NCBI Taxonomy" id="322095"/>
    <lineage>
        <taxon>Bacteria</taxon>
        <taxon>Pseudomonadati</taxon>
        <taxon>Bacteroidota</taxon>
        <taxon>Bacteroidia</taxon>
        <taxon>Bacteroidales</taxon>
        <taxon>Porphyromonadaceae</taxon>
        <taxon>Porphyromonas</taxon>
    </lineage>
</organism>
<accession>A0A134BB60</accession>
<protein>
    <submittedName>
        <fullName evidence="1">Uncharacterized protein</fullName>
    </submittedName>
</protein>
<dbReference type="PATRIC" id="fig|322095.3.peg.543"/>
<gene>
    <name evidence="1" type="ORF">HMPREF3185_00552</name>
</gene>
<keyword evidence="2" id="KW-1185">Reference proteome</keyword>
<dbReference type="RefSeq" id="WP_060935030.1">
    <property type="nucleotide sequence ID" value="NZ_KQ960432.1"/>
</dbReference>
<evidence type="ECO:0000313" key="1">
    <source>
        <dbReference type="EMBL" id="KXB77177.1"/>
    </source>
</evidence>
<dbReference type="AlphaFoldDB" id="A0A134BB60"/>
<evidence type="ECO:0000313" key="2">
    <source>
        <dbReference type="Proteomes" id="UP000070224"/>
    </source>
</evidence>